<comment type="caution">
    <text evidence="1">The sequence shown here is derived from an EMBL/GenBank/DDBJ whole genome shotgun (WGS) entry which is preliminary data.</text>
</comment>
<sequence length="33" mass="3662">FSFGYGKAIWNNSIPDTAVLKNAQGIEVSRKSY</sequence>
<name>X0WHY7_9ZZZZ</name>
<proteinExistence type="predicted"/>
<dbReference type="AlphaFoldDB" id="X0WHY7"/>
<dbReference type="EMBL" id="BARS01047859">
    <property type="protein sequence ID" value="GAG30295.1"/>
    <property type="molecule type" value="Genomic_DNA"/>
</dbReference>
<protein>
    <submittedName>
        <fullName evidence="1">Uncharacterized protein</fullName>
    </submittedName>
</protein>
<reference evidence="1" key="1">
    <citation type="journal article" date="2014" name="Front. Microbiol.">
        <title>High frequency of phylogenetically diverse reductive dehalogenase-homologous genes in deep subseafloor sedimentary metagenomes.</title>
        <authorList>
            <person name="Kawai M."/>
            <person name="Futagami T."/>
            <person name="Toyoda A."/>
            <person name="Takaki Y."/>
            <person name="Nishi S."/>
            <person name="Hori S."/>
            <person name="Arai W."/>
            <person name="Tsubouchi T."/>
            <person name="Morono Y."/>
            <person name="Uchiyama I."/>
            <person name="Ito T."/>
            <person name="Fujiyama A."/>
            <person name="Inagaki F."/>
            <person name="Takami H."/>
        </authorList>
    </citation>
    <scope>NUCLEOTIDE SEQUENCE</scope>
    <source>
        <strain evidence="1">Expedition CK06-06</strain>
    </source>
</reference>
<feature type="non-terminal residue" evidence="1">
    <location>
        <position position="1"/>
    </location>
</feature>
<accession>X0WHY7</accession>
<gene>
    <name evidence="1" type="ORF">S01H1_71826</name>
</gene>
<evidence type="ECO:0000313" key="1">
    <source>
        <dbReference type="EMBL" id="GAG30295.1"/>
    </source>
</evidence>
<organism evidence="1">
    <name type="scientific">marine sediment metagenome</name>
    <dbReference type="NCBI Taxonomy" id="412755"/>
    <lineage>
        <taxon>unclassified sequences</taxon>
        <taxon>metagenomes</taxon>
        <taxon>ecological metagenomes</taxon>
    </lineage>
</organism>